<name>A0ABP0JKN1_9DINO</name>
<dbReference type="NCBIfam" id="TIGR03598">
    <property type="entry name" value="GTPase_YsxC"/>
    <property type="match status" value="1"/>
</dbReference>
<evidence type="ECO:0000256" key="4">
    <source>
        <dbReference type="ARBA" id="ARBA00022723"/>
    </source>
</evidence>
<feature type="non-terminal residue" evidence="11">
    <location>
        <position position="1"/>
    </location>
</feature>
<evidence type="ECO:0000256" key="7">
    <source>
        <dbReference type="ARBA" id="ARBA00023134"/>
    </source>
</evidence>
<comment type="similarity">
    <text evidence="2">Belongs to the TRAFAC class TrmE-Era-EngA-EngB-Septin-like GTPase superfamily. EngB GTPase family.</text>
</comment>
<dbReference type="Pfam" id="PF01926">
    <property type="entry name" value="MMR_HSR1"/>
    <property type="match status" value="1"/>
</dbReference>
<keyword evidence="8" id="KW-0717">Septation</keyword>
<dbReference type="Gene3D" id="3.40.50.300">
    <property type="entry name" value="P-loop containing nucleotide triphosphate hydrolases"/>
    <property type="match status" value="1"/>
</dbReference>
<dbReference type="InterPro" id="IPR030393">
    <property type="entry name" value="G_ENGB_dom"/>
</dbReference>
<dbReference type="PANTHER" id="PTHR11649">
    <property type="entry name" value="MSS1/TRME-RELATED GTP-BINDING PROTEIN"/>
    <property type="match status" value="1"/>
</dbReference>
<evidence type="ECO:0000256" key="3">
    <source>
        <dbReference type="ARBA" id="ARBA00022618"/>
    </source>
</evidence>
<dbReference type="Proteomes" id="UP001642464">
    <property type="component" value="Unassembled WGS sequence"/>
</dbReference>
<evidence type="ECO:0000256" key="2">
    <source>
        <dbReference type="ARBA" id="ARBA00009638"/>
    </source>
</evidence>
<evidence type="ECO:0000256" key="6">
    <source>
        <dbReference type="ARBA" id="ARBA00022842"/>
    </source>
</evidence>
<comment type="cofactor">
    <cofactor evidence="1">
        <name>Mg(2+)</name>
        <dbReference type="ChEBI" id="CHEBI:18420"/>
    </cofactor>
</comment>
<evidence type="ECO:0000259" key="10">
    <source>
        <dbReference type="PROSITE" id="PS51706"/>
    </source>
</evidence>
<evidence type="ECO:0000256" key="8">
    <source>
        <dbReference type="ARBA" id="ARBA00023210"/>
    </source>
</evidence>
<gene>
    <name evidence="11" type="ORF">SCF082_LOCUS12537</name>
</gene>
<sequence>AVNQVVQYIPKLDDWANAVRLLPHTTRQQCFTEPFNELLLSCGRAHAVKVTFRVLEWMEALAIPKDSFTYEAIGVNVVKRITRLQKVWDLPQAPEDNVCPEVVFAGRSNVGKSSLVNMLLNRSAIAPTSSRPGRTKTMDFFDVNNGHPALPRFRLVDVPGLGFARVSHELRERWISLIGGYFVQRQSLKIVFHLLDAGLCEMMPADRELWRLLAQAKRSDYELCIVLTKADNSVPSQLERFAGIVRDALRREGS</sequence>
<dbReference type="InterPro" id="IPR019987">
    <property type="entry name" value="GTP-bd_ribosome_bio_YsxC"/>
</dbReference>
<dbReference type="EMBL" id="CAXAMM010007664">
    <property type="protein sequence ID" value="CAK9014929.1"/>
    <property type="molecule type" value="Genomic_DNA"/>
</dbReference>
<dbReference type="InterPro" id="IPR027417">
    <property type="entry name" value="P-loop_NTPase"/>
</dbReference>
<evidence type="ECO:0000313" key="11">
    <source>
        <dbReference type="EMBL" id="CAK9014929.1"/>
    </source>
</evidence>
<evidence type="ECO:0000256" key="5">
    <source>
        <dbReference type="ARBA" id="ARBA00022741"/>
    </source>
</evidence>
<keyword evidence="4" id="KW-0479">Metal-binding</keyword>
<dbReference type="PANTHER" id="PTHR11649:SF13">
    <property type="entry name" value="ENGB-TYPE G DOMAIN-CONTAINING PROTEIN"/>
    <property type="match status" value="1"/>
</dbReference>
<reference evidence="11 12" key="1">
    <citation type="submission" date="2024-02" db="EMBL/GenBank/DDBJ databases">
        <authorList>
            <person name="Chen Y."/>
            <person name="Shah S."/>
            <person name="Dougan E. K."/>
            <person name="Thang M."/>
            <person name="Chan C."/>
        </authorList>
    </citation>
    <scope>NUCLEOTIDE SEQUENCE [LARGE SCALE GENOMIC DNA]</scope>
</reference>
<keyword evidence="12" id="KW-1185">Reference proteome</keyword>
<proteinExistence type="inferred from homology"/>
<evidence type="ECO:0000256" key="9">
    <source>
        <dbReference type="ARBA" id="ARBA00023306"/>
    </source>
</evidence>
<protein>
    <submittedName>
        <fullName evidence="11">Probable GTP-binding protein EngB</fullName>
    </submittedName>
</protein>
<feature type="non-terminal residue" evidence="11">
    <location>
        <position position="254"/>
    </location>
</feature>
<keyword evidence="3" id="KW-0132">Cell division</keyword>
<keyword evidence="5" id="KW-0547">Nucleotide-binding</keyword>
<accession>A0ABP0JKN1</accession>
<dbReference type="CDD" id="cd01876">
    <property type="entry name" value="YihA_EngB"/>
    <property type="match status" value="1"/>
</dbReference>
<keyword evidence="6" id="KW-0460">Magnesium</keyword>
<dbReference type="PROSITE" id="PS51706">
    <property type="entry name" value="G_ENGB"/>
    <property type="match status" value="1"/>
</dbReference>
<evidence type="ECO:0000256" key="1">
    <source>
        <dbReference type="ARBA" id="ARBA00001946"/>
    </source>
</evidence>
<evidence type="ECO:0000313" key="12">
    <source>
        <dbReference type="Proteomes" id="UP001642464"/>
    </source>
</evidence>
<feature type="domain" description="EngB-type G" evidence="10">
    <location>
        <begin position="98"/>
        <end position="254"/>
    </location>
</feature>
<keyword evidence="9" id="KW-0131">Cell cycle</keyword>
<comment type="caution">
    <text evidence="11">The sequence shown here is derived from an EMBL/GenBank/DDBJ whole genome shotgun (WGS) entry which is preliminary data.</text>
</comment>
<keyword evidence="7" id="KW-0342">GTP-binding</keyword>
<organism evidence="11 12">
    <name type="scientific">Durusdinium trenchii</name>
    <dbReference type="NCBI Taxonomy" id="1381693"/>
    <lineage>
        <taxon>Eukaryota</taxon>
        <taxon>Sar</taxon>
        <taxon>Alveolata</taxon>
        <taxon>Dinophyceae</taxon>
        <taxon>Suessiales</taxon>
        <taxon>Symbiodiniaceae</taxon>
        <taxon>Durusdinium</taxon>
    </lineage>
</organism>
<dbReference type="SUPFAM" id="SSF52540">
    <property type="entry name" value="P-loop containing nucleoside triphosphate hydrolases"/>
    <property type="match status" value="1"/>
</dbReference>
<dbReference type="InterPro" id="IPR006073">
    <property type="entry name" value="GTP-bd"/>
</dbReference>